<dbReference type="Gramene" id="CMM233CT">
    <property type="protein sequence ID" value="CMM233CT"/>
    <property type="gene ID" value="CMM233C"/>
</dbReference>
<reference evidence="16 17" key="1">
    <citation type="journal article" date="2004" name="Nature">
        <title>Genome sequence of the ultrasmall unicellular red alga Cyanidioschyzon merolae 10D.</title>
        <authorList>
            <person name="Matsuzaki M."/>
            <person name="Misumi O."/>
            <person name="Shin-i T."/>
            <person name="Maruyama S."/>
            <person name="Takahara M."/>
            <person name="Miyagishima S."/>
            <person name="Mori T."/>
            <person name="Nishida K."/>
            <person name="Yagisawa F."/>
            <person name="Nishida K."/>
            <person name="Yoshida Y."/>
            <person name="Nishimura Y."/>
            <person name="Nakao S."/>
            <person name="Kobayashi T."/>
            <person name="Momoyama Y."/>
            <person name="Higashiyama T."/>
            <person name="Minoda A."/>
            <person name="Sano M."/>
            <person name="Nomoto H."/>
            <person name="Oishi K."/>
            <person name="Hayashi H."/>
            <person name="Ohta F."/>
            <person name="Nishizaka S."/>
            <person name="Haga S."/>
            <person name="Miura S."/>
            <person name="Morishita T."/>
            <person name="Kabeya Y."/>
            <person name="Terasawa K."/>
            <person name="Suzuki Y."/>
            <person name="Ishii Y."/>
            <person name="Asakawa S."/>
            <person name="Takano H."/>
            <person name="Ohta N."/>
            <person name="Kuroiwa H."/>
            <person name="Tanaka K."/>
            <person name="Shimizu N."/>
            <person name="Sugano S."/>
            <person name="Sato N."/>
            <person name="Nozaki H."/>
            <person name="Ogasawara N."/>
            <person name="Kohara Y."/>
            <person name="Kuroiwa T."/>
        </authorList>
    </citation>
    <scope>NUCLEOTIDE SEQUENCE [LARGE SCALE GENOMIC DNA]</scope>
    <source>
        <strain evidence="16 17">10D</strain>
    </source>
</reference>
<dbReference type="Gene3D" id="1.10.10.10">
    <property type="entry name" value="Winged helix-like DNA-binding domain superfamily/Winged helix DNA-binding domain"/>
    <property type="match status" value="1"/>
</dbReference>
<evidence type="ECO:0000256" key="3">
    <source>
        <dbReference type="ARBA" id="ARBA00022833"/>
    </source>
</evidence>
<dbReference type="SUPFAM" id="SSF46689">
    <property type="entry name" value="Homeodomain-like"/>
    <property type="match status" value="2"/>
</dbReference>
<accession>M1V8Z1</accession>
<keyword evidence="4" id="KW-0805">Transcription regulation</keyword>
<evidence type="ECO:0000256" key="8">
    <source>
        <dbReference type="PROSITE-ProRule" id="PRU00228"/>
    </source>
</evidence>
<dbReference type="PROSITE" id="PS50135">
    <property type="entry name" value="ZF_ZZ_2"/>
    <property type="match status" value="1"/>
</dbReference>
<dbReference type="Pfam" id="PF16496">
    <property type="entry name" value="SWIRM-assoc_2"/>
    <property type="match status" value="1"/>
</dbReference>
<dbReference type="Gene3D" id="3.40.50.10190">
    <property type="entry name" value="BRCT domain"/>
    <property type="match status" value="1"/>
</dbReference>
<feature type="compositionally biased region" description="Basic and acidic residues" evidence="10">
    <location>
        <begin position="393"/>
        <end position="416"/>
    </location>
</feature>
<feature type="domain" description="SANT" evidence="14">
    <location>
        <begin position="811"/>
        <end position="862"/>
    </location>
</feature>
<dbReference type="InterPro" id="IPR001005">
    <property type="entry name" value="SANT/Myb"/>
</dbReference>
<evidence type="ECO:0000256" key="2">
    <source>
        <dbReference type="ARBA" id="ARBA00022771"/>
    </source>
</evidence>
<dbReference type="Gene3D" id="1.10.10.60">
    <property type="entry name" value="Homeodomain-like"/>
    <property type="match status" value="1"/>
</dbReference>
<feature type="domain" description="Chromo" evidence="15">
    <location>
        <begin position="61"/>
        <end position="359"/>
    </location>
</feature>
<dbReference type="InterPro" id="IPR017884">
    <property type="entry name" value="SANT_dom"/>
</dbReference>
<dbReference type="eggNOG" id="KOG1279">
    <property type="taxonomic scope" value="Eukaryota"/>
</dbReference>
<dbReference type="InterPro" id="IPR007526">
    <property type="entry name" value="SWIRM"/>
</dbReference>
<evidence type="ECO:0000256" key="4">
    <source>
        <dbReference type="ARBA" id="ARBA00023015"/>
    </source>
</evidence>
<dbReference type="GO" id="GO:0005634">
    <property type="term" value="C:nucleus"/>
    <property type="evidence" value="ECO:0007669"/>
    <property type="project" value="UniProtKB-ARBA"/>
</dbReference>
<dbReference type="Pfam" id="PF04433">
    <property type="entry name" value="SWIRM"/>
    <property type="match status" value="1"/>
</dbReference>
<dbReference type="Pfam" id="PF00569">
    <property type="entry name" value="ZZ"/>
    <property type="match status" value="1"/>
</dbReference>
<evidence type="ECO:0000256" key="9">
    <source>
        <dbReference type="SAM" id="Coils"/>
    </source>
</evidence>
<dbReference type="InterPro" id="IPR036388">
    <property type="entry name" value="WH-like_DNA-bd_sf"/>
</dbReference>
<feature type="region of interest" description="Disordered" evidence="10">
    <location>
        <begin position="1"/>
        <end position="66"/>
    </location>
</feature>
<dbReference type="CDD" id="cd02336">
    <property type="entry name" value="ZZ_RSC8"/>
    <property type="match status" value="1"/>
</dbReference>
<dbReference type="FunFam" id="1.10.10.10:FF:000020">
    <property type="entry name" value="SWI/SNF complex subunit SMARCC2 isoform c"/>
    <property type="match status" value="1"/>
</dbReference>
<dbReference type="GeneID" id="16994946"/>
<feature type="domain" description="Myb-like" evidence="11">
    <location>
        <begin position="816"/>
        <end position="858"/>
    </location>
</feature>
<keyword evidence="17" id="KW-1185">Reference proteome</keyword>
<dbReference type="PROSITE" id="PS50090">
    <property type="entry name" value="MYB_LIKE"/>
    <property type="match status" value="1"/>
</dbReference>
<keyword evidence="5" id="KW-0238">DNA-binding</keyword>
<dbReference type="InterPro" id="IPR032451">
    <property type="entry name" value="SMARCC_C"/>
</dbReference>
<evidence type="ECO:0000259" key="15">
    <source>
        <dbReference type="PROSITE" id="PS52032"/>
    </source>
</evidence>
<feature type="region of interest" description="Disordered" evidence="10">
    <location>
        <begin position="353"/>
        <end position="441"/>
    </location>
</feature>
<dbReference type="InterPro" id="IPR009057">
    <property type="entry name" value="Homeodomain-like_sf"/>
</dbReference>
<dbReference type="HOGENOM" id="CLU_004447_1_0_1"/>
<protein>
    <submittedName>
        <fullName evidence="16">SWI/SNF related, matrix associated, actin dependent regulator of chromatin, subfamily c</fullName>
    </submittedName>
</protein>
<evidence type="ECO:0000259" key="11">
    <source>
        <dbReference type="PROSITE" id="PS50090"/>
    </source>
</evidence>
<evidence type="ECO:0000313" key="16">
    <source>
        <dbReference type="EMBL" id="BAM81074.1"/>
    </source>
</evidence>
<dbReference type="InterPro" id="IPR041984">
    <property type="entry name" value="Rsc8/Ssr1/Ssr2_ZZ"/>
</dbReference>
<evidence type="ECO:0000256" key="7">
    <source>
        <dbReference type="ARBA" id="ARBA00023242"/>
    </source>
</evidence>
<evidence type="ECO:0000256" key="5">
    <source>
        <dbReference type="ARBA" id="ARBA00023125"/>
    </source>
</evidence>
<dbReference type="Proteomes" id="UP000007014">
    <property type="component" value="Chromosome 13"/>
</dbReference>
<dbReference type="FunFam" id="1.10.10.60:FF:000014">
    <property type="entry name" value="SWI/SNF complex subunit SMARCC2 isoform C"/>
    <property type="match status" value="1"/>
</dbReference>
<dbReference type="EMBL" id="AP006495">
    <property type="protein sequence ID" value="BAM81074.1"/>
    <property type="molecule type" value="Genomic_DNA"/>
</dbReference>
<gene>
    <name evidence="16" type="ORF">CYME_CMM233C</name>
</gene>
<evidence type="ECO:0000256" key="1">
    <source>
        <dbReference type="ARBA" id="ARBA00022723"/>
    </source>
</evidence>
<dbReference type="PROSITE" id="PS52032">
    <property type="entry name" value="MARR_BRCT_CHROMO"/>
    <property type="match status" value="1"/>
</dbReference>
<dbReference type="GO" id="GO:0003677">
    <property type="term" value="F:DNA binding"/>
    <property type="evidence" value="ECO:0007669"/>
    <property type="project" value="UniProtKB-KW"/>
</dbReference>
<dbReference type="InterPro" id="IPR036420">
    <property type="entry name" value="BRCT_dom_sf"/>
</dbReference>
<dbReference type="Pfam" id="PF16495">
    <property type="entry name" value="SWIRM-assoc_1"/>
    <property type="match status" value="1"/>
</dbReference>
<dbReference type="SMART" id="SM00717">
    <property type="entry name" value="SANT"/>
    <property type="match status" value="1"/>
</dbReference>
<dbReference type="InterPro" id="IPR043145">
    <property type="entry name" value="Znf_ZZ_sf"/>
</dbReference>
<dbReference type="PANTHER" id="PTHR12802:SF41">
    <property type="entry name" value="BRAHMA ASSOCIATED PROTEIN 155 KDA"/>
    <property type="match status" value="1"/>
</dbReference>
<dbReference type="KEGG" id="cme:CYME_CMM233C"/>
<feature type="domain" description="SWIRM" evidence="13">
    <location>
        <begin position="580"/>
        <end position="677"/>
    </location>
</feature>
<evidence type="ECO:0000256" key="10">
    <source>
        <dbReference type="SAM" id="MobiDB-lite"/>
    </source>
</evidence>
<keyword evidence="6" id="KW-0804">Transcription</keyword>
<keyword evidence="2 8" id="KW-0863">Zinc-finger</keyword>
<dbReference type="RefSeq" id="XP_005537110.1">
    <property type="nucleotide sequence ID" value="XM_005537053.1"/>
</dbReference>
<keyword evidence="1" id="KW-0479">Metal-binding</keyword>
<dbReference type="STRING" id="280699.M1V8Z1"/>
<evidence type="ECO:0000259" key="14">
    <source>
        <dbReference type="PROSITE" id="PS51293"/>
    </source>
</evidence>
<dbReference type="SUPFAM" id="SSF52113">
    <property type="entry name" value="BRCT domain"/>
    <property type="match status" value="1"/>
</dbReference>
<feature type="domain" description="ZZ-type" evidence="12">
    <location>
        <begin position="743"/>
        <end position="800"/>
    </location>
</feature>
<evidence type="ECO:0000256" key="6">
    <source>
        <dbReference type="ARBA" id="ARBA00023163"/>
    </source>
</evidence>
<dbReference type="Pfam" id="PF00249">
    <property type="entry name" value="Myb_DNA-binding"/>
    <property type="match status" value="1"/>
</dbReference>
<reference evidence="16 17" key="2">
    <citation type="journal article" date="2007" name="BMC Biol.">
        <title>A 100%-complete sequence reveals unusually simple genomic features in the hot-spring red alga Cyanidioschyzon merolae.</title>
        <authorList>
            <person name="Nozaki H."/>
            <person name="Takano H."/>
            <person name="Misumi O."/>
            <person name="Terasawa K."/>
            <person name="Matsuzaki M."/>
            <person name="Maruyama S."/>
            <person name="Nishida K."/>
            <person name="Yagisawa F."/>
            <person name="Yoshida Y."/>
            <person name="Fujiwara T."/>
            <person name="Takio S."/>
            <person name="Tamura K."/>
            <person name="Chung S.J."/>
            <person name="Nakamura S."/>
            <person name="Kuroiwa H."/>
            <person name="Tanaka K."/>
            <person name="Sato N."/>
            <person name="Kuroiwa T."/>
        </authorList>
    </citation>
    <scope>NUCLEOTIDE SEQUENCE [LARGE SCALE GENOMIC DNA]</scope>
    <source>
        <strain evidence="16 17">10D</strain>
    </source>
</reference>
<name>M1V8Z1_CYAM1</name>
<dbReference type="SUPFAM" id="SSF57850">
    <property type="entry name" value="RING/U-box"/>
    <property type="match status" value="1"/>
</dbReference>
<proteinExistence type="predicted"/>
<dbReference type="GO" id="GO:0008270">
    <property type="term" value="F:zinc ion binding"/>
    <property type="evidence" value="ECO:0007669"/>
    <property type="project" value="UniProtKB-KW"/>
</dbReference>
<dbReference type="CDD" id="cd00167">
    <property type="entry name" value="SANT"/>
    <property type="match status" value="1"/>
</dbReference>
<dbReference type="PANTHER" id="PTHR12802">
    <property type="entry name" value="SWI/SNF COMPLEX-RELATED"/>
    <property type="match status" value="1"/>
</dbReference>
<evidence type="ECO:0000313" key="17">
    <source>
        <dbReference type="Proteomes" id="UP000007014"/>
    </source>
</evidence>
<keyword evidence="9" id="KW-0175">Coiled coil</keyword>
<feature type="region of interest" description="Disordered" evidence="10">
    <location>
        <begin position="467"/>
        <end position="548"/>
    </location>
</feature>
<dbReference type="SMART" id="SM00291">
    <property type="entry name" value="ZnF_ZZ"/>
    <property type="match status" value="1"/>
</dbReference>
<dbReference type="InterPro" id="IPR000433">
    <property type="entry name" value="Znf_ZZ"/>
</dbReference>
<dbReference type="PROSITE" id="PS51293">
    <property type="entry name" value="SANT"/>
    <property type="match status" value="1"/>
</dbReference>
<dbReference type="InterPro" id="IPR032450">
    <property type="entry name" value="SMARCC_N"/>
</dbReference>
<feature type="compositionally biased region" description="Basic and acidic residues" evidence="10">
    <location>
        <begin position="513"/>
        <end position="524"/>
    </location>
</feature>
<dbReference type="OMA" id="KGGTIMD"/>
<keyword evidence="3" id="KW-0862">Zinc</keyword>
<feature type="compositionally biased region" description="Basic residues" evidence="10">
    <location>
        <begin position="1"/>
        <end position="10"/>
    </location>
</feature>
<dbReference type="AlphaFoldDB" id="M1V8Z1"/>
<evidence type="ECO:0000259" key="13">
    <source>
        <dbReference type="PROSITE" id="PS50934"/>
    </source>
</evidence>
<sequence>MVPPRKRRSRTAREQQGNGTHIPDGNKSTSTPSEEVRTGAAADAREDTAFPSAEGQRPADSRRKRVKSCNISMKDYEDPHQIAKFEAISAQLNAESPEQLGFRPGDSVDVSPRALSLLTGNLLQFQERVLGRNSVEPPEIRGFMTKLPNRLFHDYSAHGSLRTIIECCFRFRVARGIRRFDLHKPDMTGVFLEMLQEVERELIKRKQLQMPRLFFAPALGSAEIDRLSAIARKHGASVVSSPREATHIVYPDPPGTTEAETEAEDYCVSLKRKGNQVLTHWWYFPDSYDSWIPAQEVEDPDGELHGEEENLSGVIEGKIWHVQKRFLEDCEKFNEWCNENDYEVIPEEEKLNVDEWKPPSASRIDGHLRGSESKTAAPTPSKRKSAEPSPVKPEPDGTPERVTVRAVREESAEPMKIKVRLAPPIASQDAGSSSNAPAEQVPAPNIAGPITFTTETCAAVDAEQPSAAAGAAPRISRPTVRPLVPDDATLRMRNVTASSRDEQLQKRLAQQREALRERRKERNDAAAAEEDALPGPAAHAPRDRESLAPRRVAEALGGLAERETLPAAAAATAIGEKSPIRVPAHSRWFRIDAIHDIERRALPEFFSGKFASKTPEVYMLYRNFMIDTWRQDPTRYLTGTAVRRHLAGDVGAVMRVHAFLEQWGLINYGVAPETRPQTVSGGFSGSGATLISTSSGSLAASSAGLEGGLPRIFLFDDGSRIPKSRMHLAPMATRRELYAAAAAIEYQCDVCGRDCSQRRYHCLLKADMDLCPECYHQGKFPEDFNGKDFIELRPVLSLGSAASATGTLTAPSTDDWTDVEVLQLLEGIEAYGDDWDAVAQHVGTRSRDACITKFIRLPIEDPFLEDDLSRLAVPAVAGETVQTERNEPPLFADAGNPLMAHIAFLANSVSPDVAAAAARAALAAIMKSDAPPEALADANAIQAVAATALGAAATRAAELAAIEHLELHRATEQAIETQVRKLEEKMNVLEQLEEEFLREREQVEIYRKELFAERLNLVARREALSSTATLGASPATALNASIPEWTVARDTRKQC</sequence>
<dbReference type="PROSITE" id="PS50934">
    <property type="entry name" value="SWIRM"/>
    <property type="match status" value="1"/>
</dbReference>
<feature type="coiled-coil region" evidence="9">
    <location>
        <begin position="965"/>
        <end position="1009"/>
    </location>
</feature>
<keyword evidence="7" id="KW-0539">Nucleus</keyword>
<dbReference type="InterPro" id="IPR049898">
    <property type="entry name" value="MARR_BRCT_CHROMO"/>
</dbReference>
<evidence type="ECO:0000259" key="12">
    <source>
        <dbReference type="PROSITE" id="PS50135"/>
    </source>
</evidence>
<dbReference type="Gene3D" id="3.30.60.90">
    <property type="match status" value="1"/>
</dbReference>
<dbReference type="OrthoDB" id="2682at2759"/>
<organism evidence="16 17">
    <name type="scientific">Cyanidioschyzon merolae (strain NIES-3377 / 10D)</name>
    <name type="common">Unicellular red alga</name>
    <dbReference type="NCBI Taxonomy" id="280699"/>
    <lineage>
        <taxon>Eukaryota</taxon>
        <taxon>Rhodophyta</taxon>
        <taxon>Bangiophyceae</taxon>
        <taxon>Cyanidiales</taxon>
        <taxon>Cyanidiaceae</taxon>
        <taxon>Cyanidioschyzon</taxon>
    </lineage>
</organism>